<feature type="compositionally biased region" description="Polar residues" evidence="2">
    <location>
        <begin position="1"/>
        <end position="11"/>
    </location>
</feature>
<feature type="compositionally biased region" description="Low complexity" evidence="2">
    <location>
        <begin position="21"/>
        <end position="33"/>
    </location>
</feature>
<comment type="caution">
    <text evidence="3">The sequence shown here is derived from an EMBL/GenBank/DDBJ whole genome shotgun (WGS) entry which is preliminary data.</text>
</comment>
<organism evidence="3 4">
    <name type="scientific">Haematococcus lacustris</name>
    <name type="common">Green alga</name>
    <name type="synonym">Haematococcus pluvialis</name>
    <dbReference type="NCBI Taxonomy" id="44745"/>
    <lineage>
        <taxon>Eukaryota</taxon>
        <taxon>Viridiplantae</taxon>
        <taxon>Chlorophyta</taxon>
        <taxon>core chlorophytes</taxon>
        <taxon>Chlorophyceae</taxon>
        <taxon>CS clade</taxon>
        <taxon>Chlamydomonadales</taxon>
        <taxon>Haematococcaceae</taxon>
        <taxon>Haematococcus</taxon>
    </lineage>
</organism>
<evidence type="ECO:0000256" key="2">
    <source>
        <dbReference type="SAM" id="MobiDB-lite"/>
    </source>
</evidence>
<dbReference type="Proteomes" id="UP000485058">
    <property type="component" value="Unassembled WGS sequence"/>
</dbReference>
<proteinExistence type="predicted"/>
<sequence>MQVGSTLQQPAPQDLPSVSLGSTATNSAAGTTAQGRLSQSFAEEAPGCASNQPPPPLDNGVEDSIDNFLRDRCIICPRYPSDQVKKTTGTDYDENDIEYSFDEEDDEDDIATTVMPVTRSEIASARMEIDKLKKELQEQQAVNSGLRGELRKFTTLASRLTAQLQAGKPAAILTTAAGSSVAADSSPAGAPEGLEPGQCIAVLQECQDSGAAAVTGGVEEELVAELHLPLATASGQQPDTLSTPWLHHQHVQTGILAMAAKVKAKVKAI</sequence>
<keyword evidence="1" id="KW-0175">Coiled coil</keyword>
<evidence type="ECO:0000313" key="4">
    <source>
        <dbReference type="Proteomes" id="UP000485058"/>
    </source>
</evidence>
<feature type="region of interest" description="Disordered" evidence="2">
    <location>
        <begin position="1"/>
        <end position="64"/>
    </location>
</feature>
<feature type="coiled-coil region" evidence="1">
    <location>
        <begin position="122"/>
        <end position="149"/>
    </location>
</feature>
<accession>A0A6A0A1I2</accession>
<protein>
    <submittedName>
        <fullName evidence="3">Uncharacterized protein</fullName>
    </submittedName>
</protein>
<dbReference type="AlphaFoldDB" id="A0A6A0A1I2"/>
<evidence type="ECO:0000313" key="3">
    <source>
        <dbReference type="EMBL" id="GFH25596.1"/>
    </source>
</evidence>
<name>A0A6A0A1I2_HAELA</name>
<gene>
    <name evidence="3" type="ORF">HaLaN_23583</name>
</gene>
<evidence type="ECO:0000256" key="1">
    <source>
        <dbReference type="SAM" id="Coils"/>
    </source>
</evidence>
<dbReference type="EMBL" id="BLLF01002859">
    <property type="protein sequence ID" value="GFH25596.1"/>
    <property type="molecule type" value="Genomic_DNA"/>
</dbReference>
<keyword evidence="4" id="KW-1185">Reference proteome</keyword>
<reference evidence="3 4" key="1">
    <citation type="submission" date="2020-02" db="EMBL/GenBank/DDBJ databases">
        <title>Draft genome sequence of Haematococcus lacustris strain NIES-144.</title>
        <authorList>
            <person name="Morimoto D."/>
            <person name="Nakagawa S."/>
            <person name="Yoshida T."/>
            <person name="Sawayama S."/>
        </authorList>
    </citation>
    <scope>NUCLEOTIDE SEQUENCE [LARGE SCALE GENOMIC DNA]</scope>
    <source>
        <strain evidence="3 4">NIES-144</strain>
    </source>
</reference>